<sequence length="92" mass="10343">MGPAHRTLYRDVMLENCSHFVSMGYCIPKPQVIFKLEQGEEPWSLEEEFPNQRFPGGHIPAAQLKAETHPGQDTIPSQGAFTHHAHSDMGLM</sequence>
<dbReference type="SMART" id="SM00349">
    <property type="entry name" value="KRAB"/>
    <property type="match status" value="1"/>
</dbReference>
<protein>
    <submittedName>
        <fullName evidence="4">Zinc finger protein 37A-like</fullName>
    </submittedName>
</protein>
<dbReference type="Proteomes" id="UP000515202">
    <property type="component" value="Unplaced"/>
</dbReference>
<gene>
    <name evidence="4" type="primary">LOC105311531</name>
</gene>
<keyword evidence="3" id="KW-1185">Reference proteome</keyword>
<feature type="domain" description="KRAB" evidence="2">
    <location>
        <begin position="1"/>
        <end position="55"/>
    </location>
</feature>
<evidence type="ECO:0000259" key="2">
    <source>
        <dbReference type="PROSITE" id="PS50805"/>
    </source>
</evidence>
<dbReference type="SUPFAM" id="SSF109640">
    <property type="entry name" value="KRAB domain (Kruppel-associated box)"/>
    <property type="match status" value="1"/>
</dbReference>
<dbReference type="Gene3D" id="6.10.140.140">
    <property type="match status" value="1"/>
</dbReference>
<feature type="region of interest" description="Disordered" evidence="1">
    <location>
        <begin position="69"/>
        <end position="92"/>
    </location>
</feature>
<dbReference type="Pfam" id="PF01352">
    <property type="entry name" value="KRAB"/>
    <property type="match status" value="1"/>
</dbReference>
<dbReference type="GeneID" id="105311531"/>
<proteinExistence type="predicted"/>
<evidence type="ECO:0000313" key="3">
    <source>
        <dbReference type="Proteomes" id="UP000515202"/>
    </source>
</evidence>
<dbReference type="OrthoDB" id="9808634at2759"/>
<dbReference type="AlphaFoldDB" id="A0A6P6C6Y1"/>
<dbReference type="InterPro" id="IPR001909">
    <property type="entry name" value="KRAB"/>
</dbReference>
<evidence type="ECO:0000313" key="4">
    <source>
        <dbReference type="RefSeq" id="XP_023382905.1"/>
    </source>
</evidence>
<dbReference type="RefSeq" id="XP_023382905.1">
    <property type="nucleotide sequence ID" value="XM_023527137.1"/>
</dbReference>
<accession>A0A6P6C6Y1</accession>
<dbReference type="PANTHER" id="PTHR23232">
    <property type="entry name" value="KRAB DOMAIN C2H2 ZINC FINGER"/>
    <property type="match status" value="1"/>
</dbReference>
<evidence type="ECO:0000256" key="1">
    <source>
        <dbReference type="SAM" id="MobiDB-lite"/>
    </source>
</evidence>
<dbReference type="KEGG" id="pvp:105311531"/>
<name>A0A6P6C6Y1_PTEVA</name>
<dbReference type="InterPro" id="IPR050169">
    <property type="entry name" value="Krueppel_C2H2_ZnF"/>
</dbReference>
<dbReference type="GO" id="GO:0006355">
    <property type="term" value="P:regulation of DNA-templated transcription"/>
    <property type="evidence" value="ECO:0007669"/>
    <property type="project" value="InterPro"/>
</dbReference>
<reference evidence="4" key="1">
    <citation type="submission" date="2025-08" db="UniProtKB">
        <authorList>
            <consortium name="RefSeq"/>
        </authorList>
    </citation>
    <scope>IDENTIFICATION</scope>
    <source>
        <tissue evidence="4">Kidney</tissue>
    </source>
</reference>
<dbReference type="PANTHER" id="PTHR23232:SF131">
    <property type="entry name" value="KRAB DOMAIN-CONTAINING PROTEIN"/>
    <property type="match status" value="1"/>
</dbReference>
<dbReference type="PROSITE" id="PS50805">
    <property type="entry name" value="KRAB"/>
    <property type="match status" value="1"/>
</dbReference>
<organism evidence="3 4">
    <name type="scientific">Pteropus vampyrus</name>
    <name type="common">Large flying fox</name>
    <dbReference type="NCBI Taxonomy" id="132908"/>
    <lineage>
        <taxon>Eukaryota</taxon>
        <taxon>Metazoa</taxon>
        <taxon>Chordata</taxon>
        <taxon>Craniata</taxon>
        <taxon>Vertebrata</taxon>
        <taxon>Euteleostomi</taxon>
        <taxon>Mammalia</taxon>
        <taxon>Eutheria</taxon>
        <taxon>Laurasiatheria</taxon>
        <taxon>Chiroptera</taxon>
        <taxon>Yinpterochiroptera</taxon>
        <taxon>Pteropodoidea</taxon>
        <taxon>Pteropodidae</taxon>
        <taxon>Pteropodinae</taxon>
        <taxon>Pteropus</taxon>
    </lineage>
</organism>
<dbReference type="InterPro" id="IPR036051">
    <property type="entry name" value="KRAB_dom_sf"/>
</dbReference>